<comment type="similarity">
    <text evidence="1">Belongs to the CCM1 family.</text>
</comment>
<protein>
    <submittedName>
        <fullName evidence="7">Pentatricopeptide repeat-containing protein</fullName>
    </submittedName>
</protein>
<evidence type="ECO:0000256" key="5">
    <source>
        <dbReference type="PROSITE-ProRule" id="PRU00708"/>
    </source>
</evidence>
<dbReference type="Proteomes" id="UP000813444">
    <property type="component" value="Unassembled WGS sequence"/>
</dbReference>
<dbReference type="NCBIfam" id="TIGR00756">
    <property type="entry name" value="PPR"/>
    <property type="match status" value="1"/>
</dbReference>
<evidence type="ECO:0000313" key="8">
    <source>
        <dbReference type="Proteomes" id="UP000813444"/>
    </source>
</evidence>
<dbReference type="OrthoDB" id="1908178at2759"/>
<comment type="caution">
    <text evidence="7">The sequence shown here is derived from an EMBL/GenBank/DDBJ whole genome shotgun (WGS) entry which is preliminary data.</text>
</comment>
<evidence type="ECO:0000256" key="3">
    <source>
        <dbReference type="ARBA" id="ARBA00044493"/>
    </source>
</evidence>
<keyword evidence="8" id="KW-1185">Reference proteome</keyword>
<dbReference type="Gene3D" id="1.25.40.10">
    <property type="entry name" value="Tetratricopeptide repeat domain"/>
    <property type="match status" value="1"/>
</dbReference>
<evidence type="ECO:0000313" key="7">
    <source>
        <dbReference type="EMBL" id="KAH7320823.1"/>
    </source>
</evidence>
<dbReference type="PROSITE" id="PS51375">
    <property type="entry name" value="PPR"/>
    <property type="match status" value="1"/>
</dbReference>
<dbReference type="InterPro" id="IPR011990">
    <property type="entry name" value="TPR-like_helical_dom_sf"/>
</dbReference>
<dbReference type="EMBL" id="JAGPNK010000005">
    <property type="protein sequence ID" value="KAH7320823.1"/>
    <property type="molecule type" value="Genomic_DNA"/>
</dbReference>
<dbReference type="PANTHER" id="PTHR47447:SF17">
    <property type="entry name" value="OS12G0638900 PROTEIN"/>
    <property type="match status" value="1"/>
</dbReference>
<proteinExistence type="inferred from homology"/>
<dbReference type="InterPro" id="IPR002885">
    <property type="entry name" value="PPR_rpt"/>
</dbReference>
<comment type="subunit">
    <text evidence="4">Binds to mitochondrial small subunit 15S rRNA.</text>
</comment>
<accession>A0A8K0SU85</accession>
<keyword evidence="2" id="KW-0677">Repeat</keyword>
<evidence type="ECO:0000256" key="6">
    <source>
        <dbReference type="SAM" id="MobiDB-lite"/>
    </source>
</evidence>
<reference evidence="7" key="1">
    <citation type="journal article" date="2021" name="Nat. Commun.">
        <title>Genetic determinants of endophytism in the Arabidopsis root mycobiome.</title>
        <authorList>
            <person name="Mesny F."/>
            <person name="Miyauchi S."/>
            <person name="Thiergart T."/>
            <person name="Pickel B."/>
            <person name="Atanasova L."/>
            <person name="Karlsson M."/>
            <person name="Huettel B."/>
            <person name="Barry K.W."/>
            <person name="Haridas S."/>
            <person name="Chen C."/>
            <person name="Bauer D."/>
            <person name="Andreopoulos W."/>
            <person name="Pangilinan J."/>
            <person name="LaButti K."/>
            <person name="Riley R."/>
            <person name="Lipzen A."/>
            <person name="Clum A."/>
            <person name="Drula E."/>
            <person name="Henrissat B."/>
            <person name="Kohler A."/>
            <person name="Grigoriev I.V."/>
            <person name="Martin F.M."/>
            <person name="Hacquard S."/>
        </authorList>
    </citation>
    <scope>NUCLEOTIDE SEQUENCE</scope>
    <source>
        <strain evidence="7">MPI-CAGE-CH-0235</strain>
    </source>
</reference>
<evidence type="ECO:0000256" key="4">
    <source>
        <dbReference type="ARBA" id="ARBA00044511"/>
    </source>
</evidence>
<feature type="repeat" description="PPR" evidence="5">
    <location>
        <begin position="311"/>
        <end position="345"/>
    </location>
</feature>
<feature type="region of interest" description="Disordered" evidence="6">
    <location>
        <begin position="31"/>
        <end position="50"/>
    </location>
</feature>
<gene>
    <name evidence="7" type="ORF">B0I35DRAFT_427854</name>
</gene>
<dbReference type="Pfam" id="PF01535">
    <property type="entry name" value="PPR"/>
    <property type="match status" value="2"/>
</dbReference>
<evidence type="ECO:0000256" key="1">
    <source>
        <dbReference type="ARBA" id="ARBA00006192"/>
    </source>
</evidence>
<name>A0A8K0SU85_9HYPO</name>
<sequence length="619" mass="70573">MKISSRVDGSVCGAVLSKLPPHPELRWRTLPPNRSFSSASDAVRPPRNRPGNSFFCAKSSLWIMSTFAPGLETRRIARPSSHHDCLAGSRYSTASAAAASSRHAMPAVKRMHGRPTPPSQQFQDRKHLLSLLDRPPEDNVQKYIDFHKDPYRRGYAQPDGPVLQISDRKQDNQYPTKDDIPIYNDDLQQVVSRLYMAIGQRQRYPNRYRLGPIYKLYQQLPEPRMLYITGQWRQRLLKVMGTPSKRTVDTMLRYFEMVADVKNAGLTLSRVHWNLALAFATKYVSGATQREMDSALLIWKEMEREARVKSNEVTFNILFDVASKTGNFALASMIYAEMETRGIPFNRYHHVTLIHYFGMKLDSDGIRAAYKDMVDSGEMVDTVVLNCVISGLLRCGEEAAAEETYQRMRAGNNMVPDLPPRDYMMNKVITRVLMMFSKVGKNHPQLKQALQDNVQLTPNIQTYKLLVEHHGVRVGNLSKVAQLLDEMKHIGVPIHPTIFLGLFKGFYSHGGFNTSDWSVQRLENVLSALYQAKEQQAHDFRIESWVVIWALRAVNVCANKEAVVTTFDALSKIWDIPASRQPFMHAFLEQVLLDRDMKTEEATWGSSPVARRKPDGSRL</sequence>
<dbReference type="AlphaFoldDB" id="A0A8K0SU85"/>
<evidence type="ECO:0000256" key="2">
    <source>
        <dbReference type="ARBA" id="ARBA00022737"/>
    </source>
</evidence>
<organism evidence="7 8">
    <name type="scientific">Stachybotrys elegans</name>
    <dbReference type="NCBI Taxonomy" id="80388"/>
    <lineage>
        <taxon>Eukaryota</taxon>
        <taxon>Fungi</taxon>
        <taxon>Dikarya</taxon>
        <taxon>Ascomycota</taxon>
        <taxon>Pezizomycotina</taxon>
        <taxon>Sordariomycetes</taxon>
        <taxon>Hypocreomycetidae</taxon>
        <taxon>Hypocreales</taxon>
        <taxon>Stachybotryaceae</taxon>
        <taxon>Stachybotrys</taxon>
    </lineage>
</organism>
<dbReference type="PANTHER" id="PTHR47447">
    <property type="entry name" value="OS03G0856100 PROTEIN"/>
    <property type="match status" value="1"/>
</dbReference>
<comment type="function">
    <text evidence="3">Regulates mitochondrial small subunit maturation by controlling 15S rRNA 5'-end processing. Localizes to the 5' precursor of the 15S rRNA in a position that is subsequently occupied by mS47 in the mature yeast mtSSU. Uses structure and sequence-specific RNA recognition, binding to a single-stranded region of the precursor and specifically recognizing bases -6 to -1. The exchange of Ccm1 for mS47 is coupled to the irreversible removal of precursor rRNA that is accompanied by conformational changes of the mitoribosomal proteins uS5m and mS26. These conformational changes signal completion of 5'-end rRNA processing through protection of the mature 5'-end of the 15S rRNA and stabilization of mS47. The removal of the 5' precursor together with the dissociation of Ccm1 may be catalyzed by the 5'-3' exoribonuclease Pet127. Involved in the specific removal of group I introns in mitochondrial encoded transcripts.</text>
</comment>